<evidence type="ECO:0000313" key="4">
    <source>
        <dbReference type="WBParaSite" id="HPLM_0001282001-mRNA-1"/>
    </source>
</evidence>
<feature type="transmembrane region" description="Helical" evidence="1">
    <location>
        <begin position="6"/>
        <end position="23"/>
    </location>
</feature>
<dbReference type="OrthoDB" id="5891745at2759"/>
<reference evidence="2 3" key="2">
    <citation type="submission" date="2018-11" db="EMBL/GenBank/DDBJ databases">
        <authorList>
            <consortium name="Pathogen Informatics"/>
        </authorList>
    </citation>
    <scope>NUCLEOTIDE SEQUENCE [LARGE SCALE GENOMIC DNA]</scope>
    <source>
        <strain evidence="2 3">MHpl1</strain>
    </source>
</reference>
<organism evidence="4">
    <name type="scientific">Haemonchus placei</name>
    <name type="common">Barber's pole worm</name>
    <dbReference type="NCBI Taxonomy" id="6290"/>
    <lineage>
        <taxon>Eukaryota</taxon>
        <taxon>Metazoa</taxon>
        <taxon>Ecdysozoa</taxon>
        <taxon>Nematoda</taxon>
        <taxon>Chromadorea</taxon>
        <taxon>Rhabditida</taxon>
        <taxon>Rhabditina</taxon>
        <taxon>Rhabditomorpha</taxon>
        <taxon>Strongyloidea</taxon>
        <taxon>Trichostrongylidae</taxon>
        <taxon>Haemonchus</taxon>
    </lineage>
</organism>
<dbReference type="AlphaFoldDB" id="A0A0N4WNG0"/>
<evidence type="ECO:0000313" key="2">
    <source>
        <dbReference type="EMBL" id="VDO46808.1"/>
    </source>
</evidence>
<dbReference type="WBParaSite" id="HPLM_0001282001-mRNA-1">
    <property type="protein sequence ID" value="HPLM_0001282001-mRNA-1"/>
    <property type="gene ID" value="HPLM_0001282001"/>
</dbReference>
<sequence>MNTAIFVAYAPQLVAIFVAYAPTSTAKKSRKDMDLKRLYREDHTFFKVIAGDFNAKIDSRGTAEEVYVGTHGMEWHEQCESLSQFIMLTHIT</sequence>
<accession>A0A0N4WNG0</accession>
<evidence type="ECO:0000256" key="1">
    <source>
        <dbReference type="SAM" id="Phobius"/>
    </source>
</evidence>
<keyword evidence="1" id="KW-0812">Transmembrane</keyword>
<dbReference type="Proteomes" id="UP000268014">
    <property type="component" value="Unassembled WGS sequence"/>
</dbReference>
<name>A0A0N4WNG0_HAEPC</name>
<protein>
    <submittedName>
        <fullName evidence="4">Endo/exonuclease/phosphatase domain-containing protein</fullName>
    </submittedName>
</protein>
<dbReference type="EMBL" id="UZAF01017984">
    <property type="protein sequence ID" value="VDO46808.1"/>
    <property type="molecule type" value="Genomic_DNA"/>
</dbReference>
<keyword evidence="3" id="KW-1185">Reference proteome</keyword>
<reference evidence="4" key="1">
    <citation type="submission" date="2017-02" db="UniProtKB">
        <authorList>
            <consortium name="WormBaseParasite"/>
        </authorList>
    </citation>
    <scope>IDENTIFICATION</scope>
</reference>
<gene>
    <name evidence="2" type="ORF">HPLM_LOCUS12812</name>
</gene>
<proteinExistence type="predicted"/>
<keyword evidence="1" id="KW-0472">Membrane</keyword>
<keyword evidence="1" id="KW-1133">Transmembrane helix</keyword>
<evidence type="ECO:0000313" key="3">
    <source>
        <dbReference type="Proteomes" id="UP000268014"/>
    </source>
</evidence>